<protein>
    <submittedName>
        <fullName evidence="2">AA_permease domain-containing protein</fullName>
    </submittedName>
</protein>
<dbReference type="WBParaSite" id="BTMF_0000931201-mRNA-1">
    <property type="protein sequence ID" value="BTMF_0000931201-mRNA-1"/>
    <property type="gene ID" value="BTMF_0000931201"/>
</dbReference>
<reference evidence="2" key="1">
    <citation type="submission" date="2017-02" db="UniProtKB">
        <authorList>
            <consortium name="WormBaseParasite"/>
        </authorList>
    </citation>
    <scope>IDENTIFICATION</scope>
</reference>
<accession>A0A0R3QNM7</accession>
<keyword evidence="1" id="KW-1133">Transmembrane helix</keyword>
<keyword evidence="1" id="KW-0472">Membrane</keyword>
<feature type="transmembrane region" description="Helical" evidence="1">
    <location>
        <begin position="12"/>
        <end position="31"/>
    </location>
</feature>
<sequence length="52" mass="6116">MAIFIALLNSQYGYFAFTGATSMIISINHLYKKESPQVHLFCERIFLPQWLY</sequence>
<name>A0A0R3QNM7_9BILA</name>
<evidence type="ECO:0000313" key="2">
    <source>
        <dbReference type="WBParaSite" id="BTMF_0000931201-mRNA-1"/>
    </source>
</evidence>
<organism evidence="2">
    <name type="scientific">Brugia timori</name>
    <dbReference type="NCBI Taxonomy" id="42155"/>
    <lineage>
        <taxon>Eukaryota</taxon>
        <taxon>Metazoa</taxon>
        <taxon>Ecdysozoa</taxon>
        <taxon>Nematoda</taxon>
        <taxon>Chromadorea</taxon>
        <taxon>Rhabditida</taxon>
        <taxon>Spirurina</taxon>
        <taxon>Spiruromorpha</taxon>
        <taxon>Filarioidea</taxon>
        <taxon>Onchocercidae</taxon>
        <taxon>Brugia</taxon>
    </lineage>
</organism>
<proteinExistence type="predicted"/>
<dbReference type="AlphaFoldDB" id="A0A0R3QNM7"/>
<keyword evidence="1" id="KW-0812">Transmembrane</keyword>
<evidence type="ECO:0000256" key="1">
    <source>
        <dbReference type="SAM" id="Phobius"/>
    </source>
</evidence>